<proteinExistence type="inferred from homology"/>
<dbReference type="Proteomes" id="UP000265515">
    <property type="component" value="Unassembled WGS sequence"/>
</dbReference>
<comment type="cofactor">
    <cofactor evidence="1 12">
        <name>pyridoxal 5'-phosphate</name>
        <dbReference type="ChEBI" id="CHEBI:597326"/>
    </cofactor>
</comment>
<feature type="compositionally biased region" description="Low complexity" evidence="13">
    <location>
        <begin position="116"/>
        <end position="128"/>
    </location>
</feature>
<dbReference type="CDD" id="cd00614">
    <property type="entry name" value="CGS_like"/>
    <property type="match status" value="1"/>
</dbReference>
<organism evidence="14 15">
    <name type="scientific">Chara braunii</name>
    <name type="common">Braun's stonewort</name>
    <dbReference type="NCBI Taxonomy" id="69332"/>
    <lineage>
        <taxon>Eukaryota</taxon>
        <taxon>Viridiplantae</taxon>
        <taxon>Streptophyta</taxon>
        <taxon>Charophyceae</taxon>
        <taxon>Charales</taxon>
        <taxon>Characeae</taxon>
        <taxon>Chara</taxon>
    </lineage>
</organism>
<dbReference type="FunFam" id="3.40.640.10:FF:000009">
    <property type="entry name" value="Cystathionine gamma-synthase homolog"/>
    <property type="match status" value="1"/>
</dbReference>
<dbReference type="NCBIfam" id="TIGR01329">
    <property type="entry name" value="cysta_beta_ly_E"/>
    <property type="match status" value="1"/>
</dbReference>
<evidence type="ECO:0000256" key="8">
    <source>
        <dbReference type="ARBA" id="ARBA00047213"/>
    </source>
</evidence>
<dbReference type="InterPro" id="IPR015424">
    <property type="entry name" value="PyrdxlP-dep_Trfase"/>
</dbReference>
<protein>
    <recommendedName>
        <fullName evidence="11">Cystathionine beta-lyase, chloroplastic</fullName>
        <ecNumber evidence="3">4.4.1.13</ecNumber>
    </recommendedName>
    <alternativeName>
        <fullName evidence="8">Cysteine-S-conjugate beta-lyase</fullName>
    </alternativeName>
</protein>
<evidence type="ECO:0000313" key="14">
    <source>
        <dbReference type="EMBL" id="GBG64594.1"/>
    </source>
</evidence>
<comment type="caution">
    <text evidence="14">The sequence shown here is derived from an EMBL/GenBank/DDBJ whole genome shotgun (WGS) entry which is preliminary data.</text>
</comment>
<evidence type="ECO:0000256" key="5">
    <source>
        <dbReference type="ARBA" id="ARBA00022898"/>
    </source>
</evidence>
<evidence type="ECO:0000256" key="10">
    <source>
        <dbReference type="ARBA" id="ARBA00064715"/>
    </source>
</evidence>
<dbReference type="InterPro" id="IPR015421">
    <property type="entry name" value="PyrdxlP-dep_Trfase_major"/>
</dbReference>
<reference evidence="14 15" key="1">
    <citation type="journal article" date="2018" name="Cell">
        <title>The Chara Genome: Secondary Complexity and Implications for Plant Terrestrialization.</title>
        <authorList>
            <person name="Nishiyama T."/>
            <person name="Sakayama H."/>
            <person name="Vries J.D."/>
            <person name="Buschmann H."/>
            <person name="Saint-Marcoux D."/>
            <person name="Ullrich K.K."/>
            <person name="Haas F.B."/>
            <person name="Vanderstraeten L."/>
            <person name="Becker D."/>
            <person name="Lang D."/>
            <person name="Vosolsobe S."/>
            <person name="Rombauts S."/>
            <person name="Wilhelmsson P.K.I."/>
            <person name="Janitza P."/>
            <person name="Kern R."/>
            <person name="Heyl A."/>
            <person name="Rumpler F."/>
            <person name="Villalobos L.I.A.C."/>
            <person name="Clay J.M."/>
            <person name="Skokan R."/>
            <person name="Toyoda A."/>
            <person name="Suzuki Y."/>
            <person name="Kagoshima H."/>
            <person name="Schijlen E."/>
            <person name="Tajeshwar N."/>
            <person name="Catarino B."/>
            <person name="Hetherington A.J."/>
            <person name="Saltykova A."/>
            <person name="Bonnot C."/>
            <person name="Breuninger H."/>
            <person name="Symeonidi A."/>
            <person name="Radhakrishnan G.V."/>
            <person name="Van Nieuwerburgh F."/>
            <person name="Deforce D."/>
            <person name="Chang C."/>
            <person name="Karol K.G."/>
            <person name="Hedrich R."/>
            <person name="Ulvskov P."/>
            <person name="Glockner G."/>
            <person name="Delwiche C.F."/>
            <person name="Petrasek J."/>
            <person name="Van de Peer Y."/>
            <person name="Friml J."/>
            <person name="Beilby M."/>
            <person name="Dolan L."/>
            <person name="Kohara Y."/>
            <person name="Sugano S."/>
            <person name="Fujiyama A."/>
            <person name="Delaux P.-M."/>
            <person name="Quint M."/>
            <person name="TheiBen G."/>
            <person name="Hagemann M."/>
            <person name="Harholt J."/>
            <person name="Dunand C."/>
            <person name="Zachgo S."/>
            <person name="Langdale J."/>
            <person name="Maumus F."/>
            <person name="Straeten D.V.D."/>
            <person name="Gould S.B."/>
            <person name="Rensing S.A."/>
        </authorList>
    </citation>
    <scope>NUCLEOTIDE SEQUENCE [LARGE SCALE GENOMIC DNA]</scope>
    <source>
        <strain evidence="14 15">S276</strain>
    </source>
</reference>
<evidence type="ECO:0000256" key="3">
    <source>
        <dbReference type="ARBA" id="ARBA00012224"/>
    </source>
</evidence>
<dbReference type="GO" id="GO:0047804">
    <property type="term" value="F:cysteine-S-conjugate beta-lyase activity"/>
    <property type="evidence" value="ECO:0007669"/>
    <property type="project" value="UniProtKB-EC"/>
</dbReference>
<dbReference type="EC" id="4.4.1.13" evidence="3"/>
<evidence type="ECO:0000256" key="13">
    <source>
        <dbReference type="SAM" id="MobiDB-lite"/>
    </source>
</evidence>
<dbReference type="AlphaFoldDB" id="A0A388K3F3"/>
<dbReference type="SUPFAM" id="SSF53383">
    <property type="entry name" value="PLP-dependent transferases"/>
    <property type="match status" value="1"/>
</dbReference>
<evidence type="ECO:0000256" key="6">
    <source>
        <dbReference type="ARBA" id="ARBA00023167"/>
    </source>
</evidence>
<dbReference type="PANTHER" id="PTHR11808:SF50">
    <property type="entry name" value="CYSTATHIONINE BETA-LYASE"/>
    <property type="match status" value="1"/>
</dbReference>
<comment type="similarity">
    <text evidence="2 12">Belongs to the trans-sulfuration enzymes family.</text>
</comment>
<dbReference type="PANTHER" id="PTHR11808">
    <property type="entry name" value="TRANS-SULFURATION ENZYME FAMILY MEMBER"/>
    <property type="match status" value="1"/>
</dbReference>
<dbReference type="GO" id="GO:0005737">
    <property type="term" value="C:cytoplasm"/>
    <property type="evidence" value="ECO:0007669"/>
    <property type="project" value="TreeGrafter"/>
</dbReference>
<dbReference type="InterPro" id="IPR000277">
    <property type="entry name" value="Cys/Met-Metab_PyrdxlP-dep_enz"/>
</dbReference>
<dbReference type="Pfam" id="PF01053">
    <property type="entry name" value="Cys_Met_Meta_PP"/>
    <property type="match status" value="1"/>
</dbReference>
<dbReference type="PROSITE" id="PS00868">
    <property type="entry name" value="CYS_MET_METAB_PP"/>
    <property type="match status" value="1"/>
</dbReference>
<feature type="region of interest" description="Disordered" evidence="13">
    <location>
        <begin position="116"/>
        <end position="135"/>
    </location>
</feature>
<comment type="catalytic activity">
    <reaction evidence="9">
        <text>L,L-cystathionine + H2O = L-homocysteine + pyruvate + NH4(+)</text>
        <dbReference type="Rhea" id="RHEA:13965"/>
        <dbReference type="ChEBI" id="CHEBI:15361"/>
        <dbReference type="ChEBI" id="CHEBI:15377"/>
        <dbReference type="ChEBI" id="CHEBI:28938"/>
        <dbReference type="ChEBI" id="CHEBI:58161"/>
        <dbReference type="ChEBI" id="CHEBI:58199"/>
    </reaction>
    <physiologicalReaction direction="left-to-right" evidence="9">
        <dbReference type="Rhea" id="RHEA:13966"/>
    </physiologicalReaction>
</comment>
<sequence>MIAYDSVTISPSPVNRHSFSFSAAAAAAAAAATAAAGGGGDVNRCLSVVKYGYGVAKLVCKALDGGTMPPDVMMETGDQQLLDIPGGQPLDLARGEAEGVGSEMIGNASFKKKSGASASSASSSSSSSFNVDDDHPKDKIATKLLNFKEERDPYTAMSPPLYQTATFELPDAIAGGLYDYTRSGNPTRTLLESLIADLEGGDQGFAFSTGMLALSTVTRLVGSGEEILAGDDLYGGTDRLLSRVVPRSAAGVKVKRVDTCCLDEVRSAICSSTKLVIMESPTNPRLQVSDVRAIAELAHEFGALLVVDNSIMSPVLSRPLDLGADIVMHSATKFISGHSDVMAGLLAVKGSKLAKEIGFLQNAEGTGLSPFDCWLCLRGVKTMALRVQKQQENAQKIAEFLDCHPLVKKVNYVGLKHHPGHDLHFSQCSGAGSVLSFNTGSLEVSKHVVENTRLFAITVSFGSVRSLISLPCFMSHASIPLPVREARGLTDDLVRVSVGIEDVDDLIADLDQAFRGASEKINQS</sequence>
<dbReference type="EMBL" id="BFEA01000052">
    <property type="protein sequence ID" value="GBG64594.1"/>
    <property type="molecule type" value="Genomic_DNA"/>
</dbReference>
<keyword evidence="5 12" id="KW-0663">Pyridoxal phosphate</keyword>
<keyword evidence="7" id="KW-0456">Lyase</keyword>
<evidence type="ECO:0000256" key="1">
    <source>
        <dbReference type="ARBA" id="ARBA00001933"/>
    </source>
</evidence>
<dbReference type="Gene3D" id="3.90.1150.10">
    <property type="entry name" value="Aspartate Aminotransferase, domain 1"/>
    <property type="match status" value="1"/>
</dbReference>
<dbReference type="STRING" id="69332.A0A388K3F3"/>
<dbReference type="InterPro" id="IPR015422">
    <property type="entry name" value="PyrdxlP-dep_Trfase_small"/>
</dbReference>
<dbReference type="GO" id="GO:0071266">
    <property type="term" value="P:'de novo' L-methionine biosynthetic process"/>
    <property type="evidence" value="ECO:0007669"/>
    <property type="project" value="InterPro"/>
</dbReference>
<keyword evidence="4" id="KW-0028">Amino-acid biosynthesis</keyword>
<evidence type="ECO:0000256" key="4">
    <source>
        <dbReference type="ARBA" id="ARBA00022605"/>
    </source>
</evidence>
<dbReference type="GO" id="GO:0030170">
    <property type="term" value="F:pyridoxal phosphate binding"/>
    <property type="evidence" value="ECO:0007669"/>
    <property type="project" value="InterPro"/>
</dbReference>
<evidence type="ECO:0000256" key="11">
    <source>
        <dbReference type="ARBA" id="ARBA00073814"/>
    </source>
</evidence>
<evidence type="ECO:0000256" key="7">
    <source>
        <dbReference type="ARBA" id="ARBA00023239"/>
    </source>
</evidence>
<dbReference type="GO" id="GO:0019346">
    <property type="term" value="P:transsulfuration"/>
    <property type="evidence" value="ECO:0007669"/>
    <property type="project" value="InterPro"/>
</dbReference>
<comment type="subunit">
    <text evidence="10">Forms homodimers. May form homotetramers from two homodimers.</text>
</comment>
<name>A0A388K3F3_CHABU</name>
<keyword evidence="15" id="KW-1185">Reference proteome</keyword>
<dbReference type="OrthoDB" id="3512640at2759"/>
<evidence type="ECO:0000256" key="12">
    <source>
        <dbReference type="RuleBase" id="RU362118"/>
    </source>
</evidence>
<keyword evidence="6" id="KW-0486">Methionine biosynthesis</keyword>
<accession>A0A388K3F3</accession>
<evidence type="ECO:0000313" key="15">
    <source>
        <dbReference type="Proteomes" id="UP000265515"/>
    </source>
</evidence>
<gene>
    <name evidence="14" type="ORF">CBR_g45651</name>
</gene>
<evidence type="ECO:0000256" key="2">
    <source>
        <dbReference type="ARBA" id="ARBA00009077"/>
    </source>
</evidence>
<dbReference type="OMA" id="YKQDGVG"/>
<dbReference type="FunFam" id="3.90.1150.10:FF:000013">
    <property type="entry name" value="Cystathionine beta-lyase"/>
    <property type="match status" value="1"/>
</dbReference>
<dbReference type="Gramene" id="GBG64594">
    <property type="protein sequence ID" value="GBG64594"/>
    <property type="gene ID" value="CBR_g45651"/>
</dbReference>
<dbReference type="Gene3D" id="3.40.640.10">
    <property type="entry name" value="Type I PLP-dependent aspartate aminotransferase-like (Major domain)"/>
    <property type="match status" value="1"/>
</dbReference>
<dbReference type="InterPro" id="IPR054542">
    <property type="entry name" value="Cys_met_metab_PP"/>
</dbReference>
<evidence type="ECO:0000256" key="9">
    <source>
        <dbReference type="ARBA" id="ARBA00052283"/>
    </source>
</evidence>
<dbReference type="InterPro" id="IPR006238">
    <property type="entry name" value="Cys_b_lyase_euk"/>
</dbReference>